<evidence type="ECO:0000259" key="2">
    <source>
        <dbReference type="Pfam" id="PF03732"/>
    </source>
</evidence>
<sequence length="116" mass="13903">MESNFMRIEQHPNETITENEERFARLSRFASHVVQDESHRARKFLEGLRFEIRQQISILDYPTYAQVVDGAQGVEHIHDEQLRIWEDQRKKKDCNEENFINGRKPGNQHQMPREGR</sequence>
<accession>A0AA88URS2</accession>
<evidence type="ECO:0000256" key="1">
    <source>
        <dbReference type="SAM" id="MobiDB-lite"/>
    </source>
</evidence>
<dbReference type="Proteomes" id="UP001187471">
    <property type="component" value="Unassembled WGS sequence"/>
</dbReference>
<name>A0AA88URS2_9ASTE</name>
<feature type="region of interest" description="Disordered" evidence="1">
    <location>
        <begin position="95"/>
        <end position="116"/>
    </location>
</feature>
<dbReference type="InterPro" id="IPR005162">
    <property type="entry name" value="Retrotrans_gag_dom"/>
</dbReference>
<dbReference type="EMBL" id="JAVXUO010000050">
    <property type="protein sequence ID" value="KAK2995850.1"/>
    <property type="molecule type" value="Genomic_DNA"/>
</dbReference>
<keyword evidence="4" id="KW-1185">Reference proteome</keyword>
<dbReference type="Pfam" id="PF03732">
    <property type="entry name" value="Retrotrans_gag"/>
    <property type="match status" value="1"/>
</dbReference>
<feature type="domain" description="Retrotransposon gag" evidence="2">
    <location>
        <begin position="2"/>
        <end position="49"/>
    </location>
</feature>
<comment type="caution">
    <text evidence="3">The sequence shown here is derived from an EMBL/GenBank/DDBJ whole genome shotgun (WGS) entry which is preliminary data.</text>
</comment>
<evidence type="ECO:0000313" key="3">
    <source>
        <dbReference type="EMBL" id="KAK2995850.1"/>
    </source>
</evidence>
<reference evidence="3" key="1">
    <citation type="submission" date="2022-12" db="EMBL/GenBank/DDBJ databases">
        <title>Draft genome assemblies for two species of Escallonia (Escalloniales).</title>
        <authorList>
            <person name="Chanderbali A."/>
            <person name="Dervinis C."/>
            <person name="Anghel I."/>
            <person name="Soltis D."/>
            <person name="Soltis P."/>
            <person name="Zapata F."/>
        </authorList>
    </citation>
    <scope>NUCLEOTIDE SEQUENCE</scope>
    <source>
        <strain evidence="3">UCBG92.1500</strain>
        <tissue evidence="3">Leaf</tissue>
    </source>
</reference>
<gene>
    <name evidence="3" type="ORF">RJ640_015810</name>
</gene>
<protein>
    <recommendedName>
        <fullName evidence="2">Retrotransposon gag domain-containing protein</fullName>
    </recommendedName>
</protein>
<evidence type="ECO:0000313" key="4">
    <source>
        <dbReference type="Proteomes" id="UP001187471"/>
    </source>
</evidence>
<dbReference type="AlphaFoldDB" id="A0AA88URS2"/>
<organism evidence="3 4">
    <name type="scientific">Escallonia rubra</name>
    <dbReference type="NCBI Taxonomy" id="112253"/>
    <lineage>
        <taxon>Eukaryota</taxon>
        <taxon>Viridiplantae</taxon>
        <taxon>Streptophyta</taxon>
        <taxon>Embryophyta</taxon>
        <taxon>Tracheophyta</taxon>
        <taxon>Spermatophyta</taxon>
        <taxon>Magnoliopsida</taxon>
        <taxon>eudicotyledons</taxon>
        <taxon>Gunneridae</taxon>
        <taxon>Pentapetalae</taxon>
        <taxon>asterids</taxon>
        <taxon>campanulids</taxon>
        <taxon>Escalloniales</taxon>
        <taxon>Escalloniaceae</taxon>
        <taxon>Escallonia</taxon>
    </lineage>
</organism>
<proteinExistence type="predicted"/>